<dbReference type="InterPro" id="IPR035979">
    <property type="entry name" value="RBD_domain_sf"/>
</dbReference>
<protein>
    <recommendedName>
        <fullName evidence="2">F-box domain-containing protein</fullName>
    </recommendedName>
</protein>
<dbReference type="VEuPathDB" id="VectorBase:GMOY001671"/>
<dbReference type="InterPro" id="IPR001810">
    <property type="entry name" value="F-box_dom"/>
</dbReference>
<keyword evidence="1" id="KW-0833">Ubl conjugation pathway</keyword>
<keyword evidence="4" id="KW-1185">Reference proteome</keyword>
<dbReference type="InterPro" id="IPR012677">
    <property type="entry name" value="Nucleotide-bd_a/b_plait_sf"/>
</dbReference>
<accession>A0A1B0FDK9</accession>
<dbReference type="SUPFAM" id="SSF52047">
    <property type="entry name" value="RNI-like"/>
    <property type="match status" value="1"/>
</dbReference>
<dbReference type="InterPro" id="IPR036047">
    <property type="entry name" value="F-box-like_dom_sf"/>
</dbReference>
<name>A0A1B0FDK9_GLOMM</name>
<proteinExistence type="predicted"/>
<dbReference type="EMBL" id="CCAG010009765">
    <property type="status" value="NOT_ANNOTATED_CDS"/>
    <property type="molecule type" value="Genomic_DNA"/>
</dbReference>
<dbReference type="CDD" id="cd09917">
    <property type="entry name" value="F-box_SF"/>
    <property type="match status" value="1"/>
</dbReference>
<dbReference type="Gene3D" id="3.80.10.10">
    <property type="entry name" value="Ribonuclease Inhibitor"/>
    <property type="match status" value="1"/>
</dbReference>
<evidence type="ECO:0000256" key="1">
    <source>
        <dbReference type="ARBA" id="ARBA00022786"/>
    </source>
</evidence>
<dbReference type="Gene3D" id="3.30.70.330">
    <property type="match status" value="1"/>
</dbReference>
<dbReference type="EnsemblMetazoa" id="GMOY001671-RA">
    <property type="protein sequence ID" value="GMOY001671-PA"/>
    <property type="gene ID" value="GMOY001671"/>
</dbReference>
<dbReference type="InterPro" id="IPR032675">
    <property type="entry name" value="LRR_dom_sf"/>
</dbReference>
<feature type="domain" description="F-box" evidence="2">
    <location>
        <begin position="154"/>
        <end position="188"/>
    </location>
</feature>
<dbReference type="CDD" id="cd00590">
    <property type="entry name" value="RRM_SF"/>
    <property type="match status" value="1"/>
</dbReference>
<dbReference type="SMART" id="SM00367">
    <property type="entry name" value="LRR_CC"/>
    <property type="match status" value="2"/>
</dbReference>
<evidence type="ECO:0000259" key="2">
    <source>
        <dbReference type="Pfam" id="PF00646"/>
    </source>
</evidence>
<dbReference type="Proteomes" id="UP000092444">
    <property type="component" value="Unassembled WGS sequence"/>
</dbReference>
<dbReference type="AlphaFoldDB" id="A0A1B0FDK9"/>
<dbReference type="Gene3D" id="1.20.1280.50">
    <property type="match status" value="1"/>
</dbReference>
<organism evidence="3 4">
    <name type="scientific">Glossina morsitans morsitans</name>
    <name type="common">Savannah tsetse fly</name>
    <dbReference type="NCBI Taxonomy" id="37546"/>
    <lineage>
        <taxon>Eukaryota</taxon>
        <taxon>Metazoa</taxon>
        <taxon>Ecdysozoa</taxon>
        <taxon>Arthropoda</taxon>
        <taxon>Hexapoda</taxon>
        <taxon>Insecta</taxon>
        <taxon>Pterygota</taxon>
        <taxon>Neoptera</taxon>
        <taxon>Endopterygota</taxon>
        <taxon>Diptera</taxon>
        <taxon>Brachycera</taxon>
        <taxon>Muscomorpha</taxon>
        <taxon>Hippoboscoidea</taxon>
        <taxon>Glossinidae</taxon>
        <taxon>Glossina</taxon>
    </lineage>
</organism>
<reference evidence="3" key="1">
    <citation type="submission" date="2020-05" db="UniProtKB">
        <authorList>
            <consortium name="EnsemblMetazoa"/>
        </authorList>
    </citation>
    <scope>IDENTIFICATION</scope>
    <source>
        <strain evidence="3">Yale</strain>
    </source>
</reference>
<dbReference type="Pfam" id="PF00646">
    <property type="entry name" value="F-box"/>
    <property type="match status" value="1"/>
</dbReference>
<dbReference type="PhylomeDB" id="A0A1B0FDK9"/>
<dbReference type="GO" id="GO:0003676">
    <property type="term" value="F:nucleic acid binding"/>
    <property type="evidence" value="ECO:0007669"/>
    <property type="project" value="InterPro"/>
</dbReference>
<dbReference type="STRING" id="37546.A0A1B0FDK9"/>
<dbReference type="SUPFAM" id="SSF54928">
    <property type="entry name" value="RNA-binding domain, RBD"/>
    <property type="match status" value="1"/>
</dbReference>
<dbReference type="InterPro" id="IPR006553">
    <property type="entry name" value="Leu-rich_rpt_Cys-con_subtyp"/>
</dbReference>
<sequence length="418" mass="48796">MFFNYRSEVHYEYFSPGQMAGKKYYWRAIRRLLELKMGEHRGRRQMPECDTIIPISIGNADLAKYFQRYGRIVALRTEKPVNQDFRYKPTKMGFVNFADAYAARNVLRKRTHFIKTEAVSVKACDTWHQPNTDLYYIETKMITNNDLIPPTASILILNDDCLEKICKYLELRDKIRFTRVCNRFYDVFIMTSKFAYKTLLLDDIRTLTLWEARFECIAKLPKLKNLELVAEIAIGPAIFIELAKHQSDQLESLTLKGLDCINSANVSFICELKKLKVLRCSDSNGLHNMWLRQLSNLSALEEMDVAGCEGITNTGLLDFLRKCRKLKRLNIIRCKQLTDEFILDACNILRIPRRQNCLSILAYGSGINQFAIDRNEIAKGSDFMKITFDLPLFESRCYDDLDDNHLSPLYEMLEEDFY</sequence>
<evidence type="ECO:0000313" key="4">
    <source>
        <dbReference type="Proteomes" id="UP000092444"/>
    </source>
</evidence>
<evidence type="ECO:0000313" key="3">
    <source>
        <dbReference type="EnsemblMetazoa" id="GMOY001671-PA"/>
    </source>
</evidence>
<dbReference type="SUPFAM" id="SSF81383">
    <property type="entry name" value="F-box domain"/>
    <property type="match status" value="1"/>
</dbReference>